<accession>A0A4C1U693</accession>
<evidence type="ECO:0000313" key="3">
    <source>
        <dbReference type="Proteomes" id="UP000299102"/>
    </source>
</evidence>
<sequence>MPKVANEISPHYTRGRYRARPRRNGGGSGLVSLSAVTFSNLTQIQQSKKQFHLECFIRFNFYIASFDRIAPGSDD</sequence>
<name>A0A4C1U693_EUMVA</name>
<proteinExistence type="predicted"/>
<feature type="region of interest" description="Disordered" evidence="1">
    <location>
        <begin position="1"/>
        <end position="25"/>
    </location>
</feature>
<dbReference type="Proteomes" id="UP000299102">
    <property type="component" value="Unassembled WGS sequence"/>
</dbReference>
<evidence type="ECO:0000256" key="1">
    <source>
        <dbReference type="SAM" id="MobiDB-lite"/>
    </source>
</evidence>
<gene>
    <name evidence="2" type="ORF">EVAR_6803_1</name>
</gene>
<feature type="compositionally biased region" description="Basic residues" evidence="1">
    <location>
        <begin position="13"/>
        <end position="23"/>
    </location>
</feature>
<protein>
    <submittedName>
        <fullName evidence="2">Uncharacterized protein</fullName>
    </submittedName>
</protein>
<dbReference type="EMBL" id="BGZK01000133">
    <property type="protein sequence ID" value="GBP21831.1"/>
    <property type="molecule type" value="Genomic_DNA"/>
</dbReference>
<keyword evidence="3" id="KW-1185">Reference proteome</keyword>
<evidence type="ECO:0000313" key="2">
    <source>
        <dbReference type="EMBL" id="GBP21831.1"/>
    </source>
</evidence>
<dbReference type="AlphaFoldDB" id="A0A4C1U693"/>
<organism evidence="2 3">
    <name type="scientific">Eumeta variegata</name>
    <name type="common">Bagworm moth</name>
    <name type="synonym">Eumeta japonica</name>
    <dbReference type="NCBI Taxonomy" id="151549"/>
    <lineage>
        <taxon>Eukaryota</taxon>
        <taxon>Metazoa</taxon>
        <taxon>Ecdysozoa</taxon>
        <taxon>Arthropoda</taxon>
        <taxon>Hexapoda</taxon>
        <taxon>Insecta</taxon>
        <taxon>Pterygota</taxon>
        <taxon>Neoptera</taxon>
        <taxon>Endopterygota</taxon>
        <taxon>Lepidoptera</taxon>
        <taxon>Glossata</taxon>
        <taxon>Ditrysia</taxon>
        <taxon>Tineoidea</taxon>
        <taxon>Psychidae</taxon>
        <taxon>Oiketicinae</taxon>
        <taxon>Eumeta</taxon>
    </lineage>
</organism>
<reference evidence="2 3" key="1">
    <citation type="journal article" date="2019" name="Commun. Biol.">
        <title>The bagworm genome reveals a unique fibroin gene that provides high tensile strength.</title>
        <authorList>
            <person name="Kono N."/>
            <person name="Nakamura H."/>
            <person name="Ohtoshi R."/>
            <person name="Tomita M."/>
            <person name="Numata K."/>
            <person name="Arakawa K."/>
        </authorList>
    </citation>
    <scope>NUCLEOTIDE SEQUENCE [LARGE SCALE GENOMIC DNA]</scope>
</reference>
<comment type="caution">
    <text evidence="2">The sequence shown here is derived from an EMBL/GenBank/DDBJ whole genome shotgun (WGS) entry which is preliminary data.</text>
</comment>